<dbReference type="InterPro" id="IPR003593">
    <property type="entry name" value="AAA+_ATPase"/>
</dbReference>
<dbReference type="PROSITE" id="PS50893">
    <property type="entry name" value="ABC_TRANSPORTER_2"/>
    <property type="match status" value="1"/>
</dbReference>
<dbReference type="SUPFAM" id="SSF90123">
    <property type="entry name" value="ABC transporter transmembrane region"/>
    <property type="match status" value="1"/>
</dbReference>
<feature type="transmembrane region" description="Helical" evidence="9">
    <location>
        <begin position="72"/>
        <end position="89"/>
    </location>
</feature>
<evidence type="ECO:0000256" key="1">
    <source>
        <dbReference type="ARBA" id="ARBA00004651"/>
    </source>
</evidence>
<dbReference type="SUPFAM" id="SSF52540">
    <property type="entry name" value="P-loop containing nucleoside triphosphate hydrolases"/>
    <property type="match status" value="1"/>
</dbReference>
<dbReference type="PROSITE" id="PS50929">
    <property type="entry name" value="ABC_TM1F"/>
    <property type="match status" value="1"/>
</dbReference>
<dbReference type="GO" id="GO:0030256">
    <property type="term" value="C:type I protein secretion system complex"/>
    <property type="evidence" value="ECO:0007669"/>
    <property type="project" value="InterPro"/>
</dbReference>
<evidence type="ECO:0000256" key="4">
    <source>
        <dbReference type="ARBA" id="ARBA00022692"/>
    </source>
</evidence>
<evidence type="ECO:0000259" key="10">
    <source>
        <dbReference type="PROSITE" id="PS50893"/>
    </source>
</evidence>
<keyword evidence="4 9" id="KW-0812">Transmembrane</keyword>
<dbReference type="AlphaFoldDB" id="A0A5Q4VGM3"/>
<dbReference type="PROSITE" id="PS00211">
    <property type="entry name" value="ABC_TRANSPORTER_1"/>
    <property type="match status" value="1"/>
</dbReference>
<dbReference type="Gene3D" id="3.40.50.300">
    <property type="entry name" value="P-loop containing nucleotide triphosphate hydrolases"/>
    <property type="match status" value="1"/>
</dbReference>
<keyword evidence="7 9" id="KW-1133">Transmembrane helix</keyword>
<evidence type="ECO:0000256" key="8">
    <source>
        <dbReference type="ARBA" id="ARBA00023136"/>
    </source>
</evidence>
<dbReference type="Pfam" id="PF00005">
    <property type="entry name" value="ABC_tran"/>
    <property type="match status" value="1"/>
</dbReference>
<feature type="transmembrane region" description="Helical" evidence="9">
    <location>
        <begin position="147"/>
        <end position="166"/>
    </location>
</feature>
<dbReference type="OrthoDB" id="9772049at2"/>
<dbReference type="SMART" id="SM00382">
    <property type="entry name" value="AAA"/>
    <property type="match status" value="1"/>
</dbReference>
<evidence type="ECO:0000256" key="2">
    <source>
        <dbReference type="ARBA" id="ARBA00022448"/>
    </source>
</evidence>
<gene>
    <name evidence="12" type="ORF">FIM25_06245</name>
</gene>
<dbReference type="GO" id="GO:0005524">
    <property type="term" value="F:ATP binding"/>
    <property type="evidence" value="ECO:0007669"/>
    <property type="project" value="UniProtKB-KW"/>
</dbReference>
<dbReference type="CDD" id="cd18586">
    <property type="entry name" value="ABC_6TM_PrtD_like"/>
    <property type="match status" value="1"/>
</dbReference>
<comment type="caution">
    <text evidence="12">The sequence shown here is derived from an EMBL/GenBank/DDBJ whole genome shotgun (WGS) entry which is preliminary data.</text>
</comment>
<dbReference type="InterPro" id="IPR027417">
    <property type="entry name" value="P-loop_NTPase"/>
</dbReference>
<name>A0A5Q4VGM3_9BACT</name>
<evidence type="ECO:0000313" key="12">
    <source>
        <dbReference type="EMBL" id="TYT75300.1"/>
    </source>
</evidence>
<feature type="domain" description="ABC transmembrane type-1" evidence="11">
    <location>
        <begin position="40"/>
        <end position="313"/>
    </location>
</feature>
<accession>A0A5Q4VGM3</accession>
<feature type="domain" description="ABC transporter" evidence="10">
    <location>
        <begin position="344"/>
        <end position="579"/>
    </location>
</feature>
<feature type="transmembrane region" description="Helical" evidence="9">
    <location>
        <begin position="260"/>
        <end position="278"/>
    </location>
</feature>
<sequence>MKGYDLKPLRKQSAAQGNKEKGELAKLLLTFKTTFFSLGIFSFVINMLMITPAVYMLQIYDRVLMSANQTTLFMLTIIVVMFYVILAALEGVRSRVMVRAGNKIDALSCDRVFDVAYERSLRGASGRASQTFSDMTQVRQFLTGNGLFAFFDAPWAPIYIFIIFMLHPALGLFALGAAIILIFLAFVTEWTSRAPLGESNKHYASATNFANMNFRNAEVIESMGMLNNVRRHWDPKHQAHIAWQSVASERAGTVQAITKFVSLSAQSLILGLGAYYVIQHELTAGMMIAGSILLGRALAPVQLLIGTWKQFVTARGAYQRLEETFALFPADTESLKLPPPKGRVSAAGLVAVAPNSNAQILKNITFEVHPGEIVGIVGPSASGKSTLARLLVGAWPPAMGAVRLDGAEMHSWDRQQVGPFIGYLPQDIELLEGTVAQNIARFGDIDDAAVVKAAQTAGVHEMILHFPDGYNTYIGEGGVVLSGGQRQRIALARSIYGSPVMVVLDEPNSNLDDVGEQALVSAIEQMKADGKTVFVITHKTNILSTVDKLMMLSAGQLQAFGPRDDVLRWIQEQRANAEAAARKAIT</sequence>
<evidence type="ECO:0000259" key="11">
    <source>
        <dbReference type="PROSITE" id="PS50929"/>
    </source>
</evidence>
<keyword evidence="6" id="KW-0067">ATP-binding</keyword>
<dbReference type="Gene3D" id="1.20.1560.10">
    <property type="entry name" value="ABC transporter type 1, transmembrane domain"/>
    <property type="match status" value="1"/>
</dbReference>
<dbReference type="GO" id="GO:0016887">
    <property type="term" value="F:ATP hydrolysis activity"/>
    <property type="evidence" value="ECO:0007669"/>
    <property type="project" value="InterPro"/>
</dbReference>
<reference evidence="12 13" key="1">
    <citation type="submission" date="2019-06" db="EMBL/GenBank/DDBJ databases">
        <title>Desulfobotulus mexicanus sp. nov., a novel sulfate-reducing bacterium isolated from the sediment of an alkaline crater lake in Mexico.</title>
        <authorList>
            <person name="Hirschler-Rea A."/>
        </authorList>
    </citation>
    <scope>NUCLEOTIDE SEQUENCE [LARGE SCALE GENOMIC DNA]</scope>
    <source>
        <strain evidence="12 13">PAR22N</strain>
    </source>
</reference>
<evidence type="ECO:0000313" key="13">
    <source>
        <dbReference type="Proteomes" id="UP000321899"/>
    </source>
</evidence>
<comment type="subcellular location">
    <subcellularLocation>
        <location evidence="1">Cell membrane</location>
        <topology evidence="1">Multi-pass membrane protein</topology>
    </subcellularLocation>
</comment>
<dbReference type="GO" id="GO:0034040">
    <property type="term" value="F:ATPase-coupled lipid transmembrane transporter activity"/>
    <property type="evidence" value="ECO:0007669"/>
    <property type="project" value="TreeGrafter"/>
</dbReference>
<dbReference type="InterPro" id="IPR003439">
    <property type="entry name" value="ABC_transporter-like_ATP-bd"/>
</dbReference>
<feature type="transmembrane region" description="Helical" evidence="9">
    <location>
        <begin position="172"/>
        <end position="191"/>
    </location>
</feature>
<organism evidence="12 13">
    <name type="scientific">Desulfobotulus mexicanus</name>
    <dbReference type="NCBI Taxonomy" id="2586642"/>
    <lineage>
        <taxon>Bacteria</taxon>
        <taxon>Pseudomonadati</taxon>
        <taxon>Thermodesulfobacteriota</taxon>
        <taxon>Desulfobacteria</taxon>
        <taxon>Desulfobacterales</taxon>
        <taxon>Desulfobacteraceae</taxon>
        <taxon>Desulfobotulus</taxon>
    </lineage>
</organism>
<protein>
    <submittedName>
        <fullName evidence="12">Type I secretion system permease/ATPase</fullName>
    </submittedName>
</protein>
<feature type="transmembrane region" description="Helical" evidence="9">
    <location>
        <begin position="35"/>
        <end position="60"/>
    </location>
</feature>
<keyword evidence="3" id="KW-1003">Cell membrane</keyword>
<dbReference type="GO" id="GO:0005886">
    <property type="term" value="C:plasma membrane"/>
    <property type="evidence" value="ECO:0007669"/>
    <property type="project" value="UniProtKB-SubCell"/>
</dbReference>
<dbReference type="InterPro" id="IPR036640">
    <property type="entry name" value="ABC1_TM_sf"/>
</dbReference>
<proteinExistence type="predicted"/>
<keyword evidence="8 9" id="KW-0472">Membrane</keyword>
<evidence type="ECO:0000256" key="3">
    <source>
        <dbReference type="ARBA" id="ARBA00022475"/>
    </source>
</evidence>
<dbReference type="InterPro" id="IPR010128">
    <property type="entry name" value="ATPase_T1SS_PrtD-like"/>
</dbReference>
<evidence type="ECO:0000256" key="7">
    <source>
        <dbReference type="ARBA" id="ARBA00022989"/>
    </source>
</evidence>
<dbReference type="InterPro" id="IPR011527">
    <property type="entry name" value="ABC1_TM_dom"/>
</dbReference>
<keyword evidence="5" id="KW-0547">Nucleotide-binding</keyword>
<keyword evidence="2" id="KW-0813">Transport</keyword>
<evidence type="ECO:0000256" key="9">
    <source>
        <dbReference type="SAM" id="Phobius"/>
    </source>
</evidence>
<dbReference type="PANTHER" id="PTHR24221:SF248">
    <property type="entry name" value="ABC TRANSPORTER TRANSMEMBRANE REGION"/>
    <property type="match status" value="1"/>
</dbReference>
<dbReference type="GO" id="GO:0030253">
    <property type="term" value="P:protein secretion by the type I secretion system"/>
    <property type="evidence" value="ECO:0007669"/>
    <property type="project" value="InterPro"/>
</dbReference>
<dbReference type="InterPro" id="IPR047957">
    <property type="entry name" value="ABC_AprD-like_6TM"/>
</dbReference>
<dbReference type="Pfam" id="PF00664">
    <property type="entry name" value="ABC_membrane"/>
    <property type="match status" value="1"/>
</dbReference>
<dbReference type="InterPro" id="IPR017871">
    <property type="entry name" value="ABC_transporter-like_CS"/>
</dbReference>
<evidence type="ECO:0000256" key="6">
    <source>
        <dbReference type="ARBA" id="ARBA00022840"/>
    </source>
</evidence>
<keyword evidence="13" id="KW-1185">Reference proteome</keyword>
<dbReference type="InterPro" id="IPR039421">
    <property type="entry name" value="Type_1_exporter"/>
</dbReference>
<evidence type="ECO:0000256" key="5">
    <source>
        <dbReference type="ARBA" id="ARBA00022741"/>
    </source>
</evidence>
<dbReference type="FunFam" id="3.40.50.300:FF:001444">
    <property type="entry name" value="ABC transporter ATP-binding protein"/>
    <property type="match status" value="1"/>
</dbReference>
<dbReference type="EMBL" id="VDMB01000005">
    <property type="protein sequence ID" value="TYT75300.1"/>
    <property type="molecule type" value="Genomic_DNA"/>
</dbReference>
<dbReference type="FunFam" id="1.20.1560.10:FF:000109">
    <property type="entry name" value="Alkaline protease secretion ATP-binding protein aprD"/>
    <property type="match status" value="1"/>
</dbReference>
<dbReference type="PANTHER" id="PTHR24221">
    <property type="entry name" value="ATP-BINDING CASSETTE SUB-FAMILY B"/>
    <property type="match status" value="1"/>
</dbReference>
<dbReference type="Proteomes" id="UP000321899">
    <property type="component" value="Unassembled WGS sequence"/>
</dbReference>
<dbReference type="GO" id="GO:0140359">
    <property type="term" value="F:ABC-type transporter activity"/>
    <property type="evidence" value="ECO:0007669"/>
    <property type="project" value="InterPro"/>
</dbReference>
<dbReference type="NCBIfam" id="TIGR01842">
    <property type="entry name" value="type_I_sec_PrtD"/>
    <property type="match status" value="1"/>
</dbReference>